<dbReference type="RefSeq" id="WP_249493289.1">
    <property type="nucleotide sequence ID" value="NZ_JAMCCK010000069.1"/>
</dbReference>
<protein>
    <submittedName>
        <fullName evidence="1">Uncharacterized protein</fullName>
    </submittedName>
</protein>
<organism evidence="1 2">
    <name type="scientific">Streptomyces lavenduligriseus</name>
    <dbReference type="NCBI Taxonomy" id="67315"/>
    <lineage>
        <taxon>Bacteria</taxon>
        <taxon>Bacillati</taxon>
        <taxon>Actinomycetota</taxon>
        <taxon>Actinomycetes</taxon>
        <taxon>Kitasatosporales</taxon>
        <taxon>Streptomycetaceae</taxon>
        <taxon>Streptomyces</taxon>
    </lineage>
</organism>
<dbReference type="Proteomes" id="UP001202052">
    <property type="component" value="Unassembled WGS sequence"/>
</dbReference>
<evidence type="ECO:0000313" key="2">
    <source>
        <dbReference type="Proteomes" id="UP001202052"/>
    </source>
</evidence>
<comment type="caution">
    <text evidence="1">The sequence shown here is derived from an EMBL/GenBank/DDBJ whole genome shotgun (WGS) entry which is preliminary data.</text>
</comment>
<evidence type="ECO:0000313" key="1">
    <source>
        <dbReference type="EMBL" id="MCL3998719.1"/>
    </source>
</evidence>
<keyword evidence="2" id="KW-1185">Reference proteome</keyword>
<reference evidence="1 2" key="1">
    <citation type="submission" date="2022-05" db="EMBL/GenBank/DDBJ databases">
        <title>Genome Resource of Streptomyces lavenduligriseus GA1-1, a Strain with Broad-Spectrum Antifungal Activity against Phytopathogenic Fungi.</title>
        <authorList>
            <person name="Qi D."/>
        </authorList>
    </citation>
    <scope>NUCLEOTIDE SEQUENCE [LARGE SCALE GENOMIC DNA]</scope>
    <source>
        <strain evidence="1 2">GA1-1</strain>
    </source>
</reference>
<name>A0ABT0P4P5_9ACTN</name>
<proteinExistence type="predicted"/>
<gene>
    <name evidence="1" type="ORF">M4438_35350</name>
</gene>
<dbReference type="EMBL" id="JAMCCK010000069">
    <property type="protein sequence ID" value="MCL3998719.1"/>
    <property type="molecule type" value="Genomic_DNA"/>
</dbReference>
<accession>A0ABT0P4P5</accession>
<sequence>MERLLDLIERPVHLRVKADDLPIGHENGEVTVGGKLSEWLLDPVGRDTFLIRSAEERSHAWFTPDQKTPARVLLGPPTPVLPGAPEFRFVPVAGEEDTYEILHGDDKGIGVYKPNQTTQQPLTLLGAPSAYRILVTPA</sequence>